<gene>
    <name evidence="1" type="ORF">chiPu_0032687</name>
</gene>
<sequence length="72" mass="7714">RPEPSEQPNRIVELLKEGARETQTPRDQLTGAARIGNSMVSGSGSAQEPTAGEWNGVSVYRAGHPIHPSVLH</sequence>
<name>A0A401U1A4_CHIPU</name>
<proteinExistence type="predicted"/>
<dbReference type="EMBL" id="BEZZ01243336">
    <property type="protein sequence ID" value="GCC48663.1"/>
    <property type="molecule type" value="Genomic_DNA"/>
</dbReference>
<reference evidence="1 2" key="1">
    <citation type="journal article" date="2018" name="Nat. Ecol. Evol.">
        <title>Shark genomes provide insights into elasmobranch evolution and the origin of vertebrates.</title>
        <authorList>
            <person name="Hara Y"/>
            <person name="Yamaguchi K"/>
            <person name="Onimaru K"/>
            <person name="Kadota M"/>
            <person name="Koyanagi M"/>
            <person name="Keeley SD"/>
            <person name="Tatsumi K"/>
            <person name="Tanaka K"/>
            <person name="Motone F"/>
            <person name="Kageyama Y"/>
            <person name="Nozu R"/>
            <person name="Adachi N"/>
            <person name="Nishimura O"/>
            <person name="Nakagawa R"/>
            <person name="Tanegashima C"/>
            <person name="Kiyatake I"/>
            <person name="Matsumoto R"/>
            <person name="Murakumo K"/>
            <person name="Nishida K"/>
            <person name="Terakita A"/>
            <person name="Kuratani S"/>
            <person name="Sato K"/>
            <person name="Hyodo S Kuraku.S."/>
        </authorList>
    </citation>
    <scope>NUCLEOTIDE SEQUENCE [LARGE SCALE GENOMIC DNA]</scope>
</reference>
<dbReference type="Proteomes" id="UP000287033">
    <property type="component" value="Unassembled WGS sequence"/>
</dbReference>
<comment type="caution">
    <text evidence="1">The sequence shown here is derived from an EMBL/GenBank/DDBJ whole genome shotgun (WGS) entry which is preliminary data.</text>
</comment>
<protein>
    <submittedName>
        <fullName evidence="1">Uncharacterized protein</fullName>
    </submittedName>
</protein>
<evidence type="ECO:0000313" key="2">
    <source>
        <dbReference type="Proteomes" id="UP000287033"/>
    </source>
</evidence>
<evidence type="ECO:0000313" key="1">
    <source>
        <dbReference type="EMBL" id="GCC48663.1"/>
    </source>
</evidence>
<feature type="non-terminal residue" evidence="1">
    <location>
        <position position="1"/>
    </location>
</feature>
<accession>A0A401U1A4</accession>
<organism evidence="1 2">
    <name type="scientific">Chiloscyllium punctatum</name>
    <name type="common">Brownbanded bambooshark</name>
    <name type="synonym">Hemiscyllium punctatum</name>
    <dbReference type="NCBI Taxonomy" id="137246"/>
    <lineage>
        <taxon>Eukaryota</taxon>
        <taxon>Metazoa</taxon>
        <taxon>Chordata</taxon>
        <taxon>Craniata</taxon>
        <taxon>Vertebrata</taxon>
        <taxon>Chondrichthyes</taxon>
        <taxon>Elasmobranchii</taxon>
        <taxon>Galeomorphii</taxon>
        <taxon>Galeoidea</taxon>
        <taxon>Orectolobiformes</taxon>
        <taxon>Hemiscylliidae</taxon>
        <taxon>Chiloscyllium</taxon>
    </lineage>
</organism>
<keyword evidence="2" id="KW-1185">Reference proteome</keyword>
<dbReference type="AlphaFoldDB" id="A0A401U1A4"/>